<comment type="caution">
    <text evidence="1">The sequence shown here is derived from an EMBL/GenBank/DDBJ whole genome shotgun (WGS) entry which is preliminary data.</text>
</comment>
<sequence length="149" mass="16914">MLDNTITNIGGASRIRWSGAERKSWSDAGVAERRSGAILRLERPSSAIAAIDHAEGFGLPIMDCSSRTESRERWSMGGACHGTKFHRSRRLEGRNEHGARLQGYRTLWSSEREPKRLMRTLRRRNPYSTNGEHARINTLVRLRCPGRTL</sequence>
<keyword evidence="2" id="KW-1185">Reference proteome</keyword>
<gene>
    <name evidence="1" type="ORF">NliqN6_1402</name>
</gene>
<organism evidence="1 2">
    <name type="scientific">Naganishia liquefaciens</name>
    <dbReference type="NCBI Taxonomy" id="104408"/>
    <lineage>
        <taxon>Eukaryota</taxon>
        <taxon>Fungi</taxon>
        <taxon>Dikarya</taxon>
        <taxon>Basidiomycota</taxon>
        <taxon>Agaricomycotina</taxon>
        <taxon>Tremellomycetes</taxon>
        <taxon>Filobasidiales</taxon>
        <taxon>Filobasidiaceae</taxon>
        <taxon>Naganishia</taxon>
    </lineage>
</organism>
<proteinExistence type="predicted"/>
<evidence type="ECO:0000313" key="1">
    <source>
        <dbReference type="EMBL" id="GHJ85000.1"/>
    </source>
</evidence>
<dbReference type="EMBL" id="BLZA01000010">
    <property type="protein sequence ID" value="GHJ85000.1"/>
    <property type="molecule type" value="Genomic_DNA"/>
</dbReference>
<accession>A0A8H3YD42</accession>
<reference evidence="1" key="1">
    <citation type="submission" date="2020-07" db="EMBL/GenBank/DDBJ databases">
        <title>Draft Genome Sequence of a Deep-Sea Yeast, Naganishia (Cryptococcus) liquefaciens strain N6.</title>
        <authorList>
            <person name="Han Y.W."/>
            <person name="Kajitani R."/>
            <person name="Morimoto H."/>
            <person name="Parhat M."/>
            <person name="Tsubouchi H."/>
            <person name="Bakenova O."/>
            <person name="Ogata M."/>
            <person name="Argunhan B."/>
            <person name="Aoki R."/>
            <person name="Kajiwara S."/>
            <person name="Itoh T."/>
            <person name="Iwasaki H."/>
        </authorList>
    </citation>
    <scope>NUCLEOTIDE SEQUENCE</scope>
    <source>
        <strain evidence="1">N6</strain>
    </source>
</reference>
<name>A0A8H3YD42_9TREE</name>
<protein>
    <submittedName>
        <fullName evidence="1">Uncharacterized protein</fullName>
    </submittedName>
</protein>
<dbReference type="Proteomes" id="UP000620104">
    <property type="component" value="Unassembled WGS sequence"/>
</dbReference>
<dbReference type="AlphaFoldDB" id="A0A8H3YD42"/>
<evidence type="ECO:0000313" key="2">
    <source>
        <dbReference type="Proteomes" id="UP000620104"/>
    </source>
</evidence>